<dbReference type="EMBL" id="ML208263">
    <property type="protein sequence ID" value="TFK75365.1"/>
    <property type="molecule type" value="Genomic_DNA"/>
</dbReference>
<sequence>MSLQFIAALVSSVVCLTIFRVWSILPAGKHQKRHPKPKRASCTLAIFLGSGGHTSEALSLLQALDFERYSKRIYIASQGDSLSISKAVELENLKTTPGKCGGYSVITIPRARHVHQPLLTTPPTALVSLFSAFYHLTCSPFLNGGFNSRPFADALILNGPGTCFVLCAIIYLNKFIGLPAPELIYIESFARVRSLSLSGKLLRPLVDRFIVQWPQILDDQGRGECSGWLV</sequence>
<gene>
    <name evidence="1" type="ORF">BDN72DRAFT_832232</name>
</gene>
<proteinExistence type="predicted"/>
<evidence type="ECO:0000313" key="1">
    <source>
        <dbReference type="EMBL" id="TFK75365.1"/>
    </source>
</evidence>
<evidence type="ECO:0000313" key="2">
    <source>
        <dbReference type="Proteomes" id="UP000308600"/>
    </source>
</evidence>
<name>A0ACD3BC07_9AGAR</name>
<keyword evidence="2" id="KW-1185">Reference proteome</keyword>
<dbReference type="Proteomes" id="UP000308600">
    <property type="component" value="Unassembled WGS sequence"/>
</dbReference>
<reference evidence="1 2" key="1">
    <citation type="journal article" date="2019" name="Nat. Ecol. Evol.">
        <title>Megaphylogeny resolves global patterns of mushroom evolution.</title>
        <authorList>
            <person name="Varga T."/>
            <person name="Krizsan K."/>
            <person name="Foldi C."/>
            <person name="Dima B."/>
            <person name="Sanchez-Garcia M."/>
            <person name="Sanchez-Ramirez S."/>
            <person name="Szollosi G.J."/>
            <person name="Szarkandi J.G."/>
            <person name="Papp V."/>
            <person name="Albert L."/>
            <person name="Andreopoulos W."/>
            <person name="Angelini C."/>
            <person name="Antonin V."/>
            <person name="Barry K.W."/>
            <person name="Bougher N.L."/>
            <person name="Buchanan P."/>
            <person name="Buyck B."/>
            <person name="Bense V."/>
            <person name="Catcheside P."/>
            <person name="Chovatia M."/>
            <person name="Cooper J."/>
            <person name="Damon W."/>
            <person name="Desjardin D."/>
            <person name="Finy P."/>
            <person name="Geml J."/>
            <person name="Haridas S."/>
            <person name="Hughes K."/>
            <person name="Justo A."/>
            <person name="Karasinski D."/>
            <person name="Kautmanova I."/>
            <person name="Kiss B."/>
            <person name="Kocsube S."/>
            <person name="Kotiranta H."/>
            <person name="LaButti K.M."/>
            <person name="Lechner B.E."/>
            <person name="Liimatainen K."/>
            <person name="Lipzen A."/>
            <person name="Lukacs Z."/>
            <person name="Mihaltcheva S."/>
            <person name="Morgado L.N."/>
            <person name="Niskanen T."/>
            <person name="Noordeloos M.E."/>
            <person name="Ohm R.A."/>
            <person name="Ortiz-Santana B."/>
            <person name="Ovrebo C."/>
            <person name="Racz N."/>
            <person name="Riley R."/>
            <person name="Savchenko A."/>
            <person name="Shiryaev A."/>
            <person name="Soop K."/>
            <person name="Spirin V."/>
            <person name="Szebenyi C."/>
            <person name="Tomsovsky M."/>
            <person name="Tulloss R.E."/>
            <person name="Uehling J."/>
            <person name="Grigoriev I.V."/>
            <person name="Vagvolgyi C."/>
            <person name="Papp T."/>
            <person name="Martin F.M."/>
            <person name="Miettinen O."/>
            <person name="Hibbett D.S."/>
            <person name="Nagy L.G."/>
        </authorList>
    </citation>
    <scope>NUCLEOTIDE SEQUENCE [LARGE SCALE GENOMIC DNA]</scope>
    <source>
        <strain evidence="1 2">NL-1719</strain>
    </source>
</reference>
<accession>A0ACD3BC07</accession>
<organism evidence="1 2">
    <name type="scientific">Pluteus cervinus</name>
    <dbReference type="NCBI Taxonomy" id="181527"/>
    <lineage>
        <taxon>Eukaryota</taxon>
        <taxon>Fungi</taxon>
        <taxon>Dikarya</taxon>
        <taxon>Basidiomycota</taxon>
        <taxon>Agaricomycotina</taxon>
        <taxon>Agaricomycetes</taxon>
        <taxon>Agaricomycetidae</taxon>
        <taxon>Agaricales</taxon>
        <taxon>Pluteineae</taxon>
        <taxon>Pluteaceae</taxon>
        <taxon>Pluteus</taxon>
    </lineage>
</organism>
<protein>
    <submittedName>
        <fullName evidence="1">Oligosaccharide biosynthesis protein Alg14 like protein</fullName>
    </submittedName>
</protein>